<evidence type="ECO:0000313" key="3">
    <source>
        <dbReference type="EMBL" id="TAJ43852.1"/>
    </source>
</evidence>
<reference evidence="3 4" key="1">
    <citation type="submission" date="2017-11" db="EMBL/GenBank/DDBJ databases">
        <title>Isolation and Characterization of Methanofollis Species from Methane Seep Offshore SW Taiwan.</title>
        <authorList>
            <person name="Teng N.-H."/>
            <person name="Lai M.-C."/>
            <person name="Chen S.-C."/>
        </authorList>
    </citation>
    <scope>NUCLEOTIDE SEQUENCE [LARGE SCALE GENOMIC DNA]</scope>
    <source>
        <strain evidence="3 4">FWC-SCC2</strain>
    </source>
</reference>
<sequence length="432" mass="46595">MEITTERQDGIPVIGVKGRFDGYTAGKVDEALDGALRDDDRSTVIDLEGTTYISSAGIRVILALQKLLKGRGGGTVLCGVGEYPMQVLSMAGFDRVFTICTGRADALERCHRREDSLSLIDELESPSVEYEGIRFRFERGSPRDSVLKVTGSLDDLLHSRLSAGDIRAEPFSGIRYSLGLGALGAGVEDAMPLLGEMMTIHGAMIWLPTDGHDTPDFFVPAREDGGVVAYTGFNVSLEGGFQEFALIEPSNGDAISLDALYRAVFARGRERTGGFSGIVAVAVWGVAAGVESSGIRRSPCIENAPADGSSILDEGMIEDWMDIDTEPRYDGDSIVTFGVGVDLSADLCAFDPSSLTAISYTHPAEGEGSGAYLHNHGVVFRNVLWEAESDLEQGIGRCLEEGEFVDMRHLLDSTRLHRARIGIAYIQEIRIS</sequence>
<dbReference type="InterPro" id="IPR036513">
    <property type="entry name" value="STAS_dom_sf"/>
</dbReference>
<feature type="domain" description="STAS" evidence="2">
    <location>
        <begin position="1"/>
        <end position="110"/>
    </location>
</feature>
<accession>A0A483CML5</accession>
<dbReference type="InterPro" id="IPR003658">
    <property type="entry name" value="Anti-sigma_ant"/>
</dbReference>
<dbReference type="AlphaFoldDB" id="A0A483CML5"/>
<evidence type="ECO:0000313" key="4">
    <source>
        <dbReference type="Proteomes" id="UP000292580"/>
    </source>
</evidence>
<gene>
    <name evidence="3" type="ORF">CUJ86_07230</name>
</gene>
<protein>
    <submittedName>
        <fullName evidence="3">Anti-sigma factor antagonist</fullName>
    </submittedName>
</protein>
<dbReference type="Gene3D" id="3.30.750.24">
    <property type="entry name" value="STAS domain"/>
    <property type="match status" value="1"/>
</dbReference>
<dbReference type="InterPro" id="IPR002645">
    <property type="entry name" value="STAS_dom"/>
</dbReference>
<dbReference type="Proteomes" id="UP000292580">
    <property type="component" value="Unassembled WGS sequence"/>
</dbReference>
<dbReference type="PANTHER" id="PTHR33495">
    <property type="entry name" value="ANTI-SIGMA FACTOR ANTAGONIST TM_1081-RELATED-RELATED"/>
    <property type="match status" value="1"/>
</dbReference>
<keyword evidence="4" id="KW-1185">Reference proteome</keyword>
<dbReference type="RefSeq" id="WP_130646907.1">
    <property type="nucleotide sequence ID" value="NZ_PGCL01000003.1"/>
</dbReference>
<evidence type="ECO:0000256" key="1">
    <source>
        <dbReference type="ARBA" id="ARBA00009013"/>
    </source>
</evidence>
<proteinExistence type="inferred from homology"/>
<dbReference type="OrthoDB" id="117995at2157"/>
<comment type="similarity">
    <text evidence="1">Belongs to the anti-sigma-factor antagonist family.</text>
</comment>
<dbReference type="PROSITE" id="PS50801">
    <property type="entry name" value="STAS"/>
    <property type="match status" value="1"/>
</dbReference>
<comment type="caution">
    <text evidence="3">The sequence shown here is derived from an EMBL/GenBank/DDBJ whole genome shotgun (WGS) entry which is preliminary data.</text>
</comment>
<dbReference type="Pfam" id="PF01740">
    <property type="entry name" value="STAS"/>
    <property type="match status" value="1"/>
</dbReference>
<name>A0A483CML5_9EURY</name>
<dbReference type="NCBIfam" id="TIGR00377">
    <property type="entry name" value="ant_ant_sig"/>
    <property type="match status" value="1"/>
</dbReference>
<dbReference type="GO" id="GO:0043856">
    <property type="term" value="F:anti-sigma factor antagonist activity"/>
    <property type="evidence" value="ECO:0007669"/>
    <property type="project" value="InterPro"/>
</dbReference>
<dbReference type="CDD" id="cd07043">
    <property type="entry name" value="STAS_anti-anti-sigma_factors"/>
    <property type="match status" value="1"/>
</dbReference>
<evidence type="ECO:0000259" key="2">
    <source>
        <dbReference type="PROSITE" id="PS50801"/>
    </source>
</evidence>
<organism evidence="3 4">
    <name type="scientific">Methanofollis fontis</name>
    <dbReference type="NCBI Taxonomy" id="2052832"/>
    <lineage>
        <taxon>Archaea</taxon>
        <taxon>Methanobacteriati</taxon>
        <taxon>Methanobacteriota</taxon>
        <taxon>Stenosarchaea group</taxon>
        <taxon>Methanomicrobia</taxon>
        <taxon>Methanomicrobiales</taxon>
        <taxon>Methanomicrobiaceae</taxon>
        <taxon>Methanofollis</taxon>
    </lineage>
</organism>
<dbReference type="EMBL" id="PGCL01000003">
    <property type="protein sequence ID" value="TAJ43852.1"/>
    <property type="molecule type" value="Genomic_DNA"/>
</dbReference>
<dbReference type="SUPFAM" id="SSF52091">
    <property type="entry name" value="SpoIIaa-like"/>
    <property type="match status" value="1"/>
</dbReference>